<feature type="transmembrane region" description="Helical" evidence="6">
    <location>
        <begin position="52"/>
        <end position="75"/>
    </location>
</feature>
<evidence type="ECO:0000256" key="3">
    <source>
        <dbReference type="ARBA" id="ARBA00022692"/>
    </source>
</evidence>
<feature type="transmembrane region" description="Helical" evidence="6">
    <location>
        <begin position="25"/>
        <end position="46"/>
    </location>
</feature>
<evidence type="ECO:0000256" key="6">
    <source>
        <dbReference type="SAM" id="Phobius"/>
    </source>
</evidence>
<reference evidence="7" key="1">
    <citation type="submission" date="2020-09" db="EMBL/GenBank/DDBJ databases">
        <title>Novel species of Mucilaginibacter isolated from a glacier on the Tibetan Plateau.</title>
        <authorList>
            <person name="Liu Q."/>
            <person name="Xin Y.-H."/>
        </authorList>
    </citation>
    <scope>NUCLEOTIDE SEQUENCE</scope>
    <source>
        <strain evidence="7">ZB1P21</strain>
    </source>
</reference>
<evidence type="ECO:0000256" key="1">
    <source>
        <dbReference type="ARBA" id="ARBA00004651"/>
    </source>
</evidence>
<proteinExistence type="predicted"/>
<gene>
    <name evidence="7" type="ORF">IDJ76_13715</name>
</gene>
<sequence length="439" mass="49163">MRIPTIPGFDQQALEKYFKNTGMSFVGKVGSLLIKMLVSIAVARYLSKDKLGIITGGITYIYLFSAFATLGLDQFIVKELHQFPKNRDSILGTSFWMKVAGGIACIPLVWLAYQFYPAKGTPYIYVLIFSVIGIVQAFNVIDSYFQSEVQSKYIMQVQVTGNLLSAAIKLVLIYLQMPLIAFVYAYALDFILLALGYYLTYQRKGRNIFNWAYNGQLAKKLLTYSWPLIISGIMVSLYMKIDQLMIQNISGTKEAGAYATVATLSEAWNFIPTVIVTTLFPAILNARRDDTERYKKRIQNLYDLMVYLSLPAAIVVAFAAPLIYKILYTPEFYYAAPTLSVHIWSGVFVFLGAANSQYLIAEGYTKLTFLRTGFGAIVNIGLNLILIPKMGMMGAAIATLVAYASSAFFVLFIPKVSNQGVMMLKSLFLISLFKKIIKR</sequence>
<feature type="transmembrane region" description="Helical" evidence="6">
    <location>
        <begin position="267"/>
        <end position="284"/>
    </location>
</feature>
<keyword evidence="3 6" id="KW-0812">Transmembrane</keyword>
<keyword evidence="2" id="KW-1003">Cell membrane</keyword>
<dbReference type="PANTHER" id="PTHR30250:SF11">
    <property type="entry name" value="O-ANTIGEN TRANSPORTER-RELATED"/>
    <property type="match status" value="1"/>
</dbReference>
<dbReference type="Pfam" id="PF13440">
    <property type="entry name" value="Polysacc_synt_3"/>
    <property type="match status" value="1"/>
</dbReference>
<dbReference type="InterPro" id="IPR050833">
    <property type="entry name" value="Poly_Biosynth_Transport"/>
</dbReference>
<feature type="transmembrane region" description="Helical" evidence="6">
    <location>
        <begin position="95"/>
        <end position="116"/>
    </location>
</feature>
<feature type="transmembrane region" description="Helical" evidence="6">
    <location>
        <begin position="153"/>
        <end position="175"/>
    </location>
</feature>
<dbReference type="CDD" id="cd13128">
    <property type="entry name" value="MATE_Wzx_like"/>
    <property type="match status" value="1"/>
</dbReference>
<protein>
    <submittedName>
        <fullName evidence="7">Flippase</fullName>
    </submittedName>
</protein>
<evidence type="ECO:0000256" key="2">
    <source>
        <dbReference type="ARBA" id="ARBA00022475"/>
    </source>
</evidence>
<keyword evidence="5 6" id="KW-0472">Membrane</keyword>
<accession>A0A926NN04</accession>
<feature type="transmembrane region" description="Helical" evidence="6">
    <location>
        <begin position="122"/>
        <end position="141"/>
    </location>
</feature>
<feature type="transmembrane region" description="Helical" evidence="6">
    <location>
        <begin position="367"/>
        <end position="387"/>
    </location>
</feature>
<evidence type="ECO:0000313" key="7">
    <source>
        <dbReference type="EMBL" id="MBD1394161.1"/>
    </source>
</evidence>
<name>A0A926NN04_9SPHI</name>
<comment type="subcellular location">
    <subcellularLocation>
        <location evidence="1">Cell membrane</location>
        <topology evidence="1">Multi-pass membrane protein</topology>
    </subcellularLocation>
</comment>
<keyword evidence="8" id="KW-1185">Reference proteome</keyword>
<evidence type="ECO:0000313" key="8">
    <source>
        <dbReference type="Proteomes" id="UP000619078"/>
    </source>
</evidence>
<dbReference type="EMBL" id="JACWMX010000005">
    <property type="protein sequence ID" value="MBD1394161.1"/>
    <property type="molecule type" value="Genomic_DNA"/>
</dbReference>
<keyword evidence="4 6" id="KW-1133">Transmembrane helix</keyword>
<dbReference type="GO" id="GO:0005886">
    <property type="term" value="C:plasma membrane"/>
    <property type="evidence" value="ECO:0007669"/>
    <property type="project" value="UniProtKB-SubCell"/>
</dbReference>
<dbReference type="AlphaFoldDB" id="A0A926NN04"/>
<organism evidence="7 8">
    <name type="scientific">Mucilaginibacter glaciei</name>
    <dbReference type="NCBI Taxonomy" id="2772109"/>
    <lineage>
        <taxon>Bacteria</taxon>
        <taxon>Pseudomonadati</taxon>
        <taxon>Bacteroidota</taxon>
        <taxon>Sphingobacteriia</taxon>
        <taxon>Sphingobacteriales</taxon>
        <taxon>Sphingobacteriaceae</taxon>
        <taxon>Mucilaginibacter</taxon>
    </lineage>
</organism>
<feature type="transmembrane region" description="Helical" evidence="6">
    <location>
        <begin position="181"/>
        <end position="200"/>
    </location>
</feature>
<dbReference type="PANTHER" id="PTHR30250">
    <property type="entry name" value="PST FAMILY PREDICTED COLANIC ACID TRANSPORTER"/>
    <property type="match status" value="1"/>
</dbReference>
<feature type="transmembrane region" description="Helical" evidence="6">
    <location>
        <begin position="332"/>
        <end position="355"/>
    </location>
</feature>
<evidence type="ECO:0000256" key="5">
    <source>
        <dbReference type="ARBA" id="ARBA00023136"/>
    </source>
</evidence>
<feature type="transmembrane region" description="Helical" evidence="6">
    <location>
        <begin position="393"/>
        <end position="413"/>
    </location>
</feature>
<evidence type="ECO:0000256" key="4">
    <source>
        <dbReference type="ARBA" id="ARBA00022989"/>
    </source>
</evidence>
<dbReference type="Proteomes" id="UP000619078">
    <property type="component" value="Unassembled WGS sequence"/>
</dbReference>
<comment type="caution">
    <text evidence="7">The sequence shown here is derived from an EMBL/GenBank/DDBJ whole genome shotgun (WGS) entry which is preliminary data.</text>
</comment>
<feature type="transmembrane region" description="Helical" evidence="6">
    <location>
        <begin position="221"/>
        <end position="239"/>
    </location>
</feature>
<dbReference type="RefSeq" id="WP_191163903.1">
    <property type="nucleotide sequence ID" value="NZ_JACWMX010000005.1"/>
</dbReference>
<feature type="transmembrane region" description="Helical" evidence="6">
    <location>
        <begin position="304"/>
        <end position="326"/>
    </location>
</feature>